<dbReference type="OMA" id="ITFKIRV"/>
<organism evidence="2">
    <name type="scientific">Daucus carota subsp. sativus</name>
    <name type="common">Carrot</name>
    <dbReference type="NCBI Taxonomy" id="79200"/>
    <lineage>
        <taxon>Eukaryota</taxon>
        <taxon>Viridiplantae</taxon>
        <taxon>Streptophyta</taxon>
        <taxon>Embryophyta</taxon>
        <taxon>Tracheophyta</taxon>
        <taxon>Spermatophyta</taxon>
        <taxon>Magnoliopsida</taxon>
        <taxon>eudicotyledons</taxon>
        <taxon>Gunneridae</taxon>
        <taxon>Pentapetalae</taxon>
        <taxon>asterids</taxon>
        <taxon>campanulids</taxon>
        <taxon>Apiales</taxon>
        <taxon>Apiaceae</taxon>
        <taxon>Apioideae</taxon>
        <taxon>Scandiceae</taxon>
        <taxon>Daucinae</taxon>
        <taxon>Daucus</taxon>
        <taxon>Daucus sect. Daucus</taxon>
    </lineage>
</organism>
<reference evidence="2" key="1">
    <citation type="journal article" date="2016" name="Nat. Genet.">
        <title>A high-quality carrot genome assembly provides new insights into carotenoid accumulation and asterid genome evolution.</title>
        <authorList>
            <person name="Iorizzo M."/>
            <person name="Ellison S."/>
            <person name="Senalik D."/>
            <person name="Zeng P."/>
            <person name="Satapoomin P."/>
            <person name="Huang J."/>
            <person name="Bowman M."/>
            <person name="Iovene M."/>
            <person name="Sanseverino W."/>
            <person name="Cavagnaro P."/>
            <person name="Yildiz M."/>
            <person name="Macko-Podgorni A."/>
            <person name="Moranska E."/>
            <person name="Grzebelus E."/>
            <person name="Grzebelus D."/>
            <person name="Ashrafi H."/>
            <person name="Zheng Z."/>
            <person name="Cheng S."/>
            <person name="Spooner D."/>
            <person name="Van Deynze A."/>
            <person name="Simon P."/>
        </authorList>
    </citation>
    <scope>NUCLEOTIDE SEQUENCE [LARGE SCALE GENOMIC DNA]</scope>
    <source>
        <tissue evidence="2">Leaf</tissue>
    </source>
</reference>
<dbReference type="EMBL" id="LNRQ01000003">
    <property type="protein sequence ID" value="KZN00789.1"/>
    <property type="molecule type" value="Genomic_DNA"/>
</dbReference>
<dbReference type="Gene3D" id="2.40.50.140">
    <property type="entry name" value="Nucleic acid-binding proteins"/>
    <property type="match status" value="1"/>
</dbReference>
<dbReference type="AlphaFoldDB" id="A0A166A6B9"/>
<evidence type="ECO:0000259" key="1">
    <source>
        <dbReference type="Pfam" id="PF02721"/>
    </source>
</evidence>
<dbReference type="InterPro" id="IPR003871">
    <property type="entry name" value="RFA1B/D_OB_1st"/>
</dbReference>
<reference evidence="3" key="2">
    <citation type="submission" date="2022-03" db="EMBL/GenBank/DDBJ databases">
        <title>Draft title - Genomic analysis of global carrot germplasm unveils the trajectory of domestication and the origin of high carotenoid orange carrot.</title>
        <authorList>
            <person name="Iorizzo M."/>
            <person name="Ellison S."/>
            <person name="Senalik D."/>
            <person name="Macko-Podgorni A."/>
            <person name="Grzebelus D."/>
            <person name="Bostan H."/>
            <person name="Rolling W."/>
            <person name="Curaba J."/>
            <person name="Simon P."/>
        </authorList>
    </citation>
    <scope>NUCLEOTIDE SEQUENCE</scope>
    <source>
        <tissue evidence="3">Leaf</tissue>
    </source>
</reference>
<dbReference type="PANTHER" id="PTHR47165:SF4">
    <property type="entry name" value="OS03G0429900 PROTEIN"/>
    <property type="match status" value="1"/>
</dbReference>
<name>A0A166A6B9_DAUCS</name>
<protein>
    <recommendedName>
        <fullName evidence="1">Replication protein A 70 kDa DNA-binding subunit B/D first OB fold domain-containing protein</fullName>
    </recommendedName>
</protein>
<evidence type="ECO:0000313" key="2">
    <source>
        <dbReference type="EMBL" id="KZN00789.1"/>
    </source>
</evidence>
<dbReference type="PANTHER" id="PTHR47165">
    <property type="entry name" value="OS03G0429900 PROTEIN"/>
    <property type="match status" value="1"/>
</dbReference>
<dbReference type="Pfam" id="PF02721">
    <property type="entry name" value="DUF223"/>
    <property type="match status" value="1"/>
</dbReference>
<dbReference type="EMBL" id="CP093345">
    <property type="protein sequence ID" value="WOG91538.1"/>
    <property type="molecule type" value="Genomic_DNA"/>
</dbReference>
<accession>A0A166A6B9</accession>
<proteinExistence type="predicted"/>
<evidence type="ECO:0000313" key="4">
    <source>
        <dbReference type="Proteomes" id="UP000077755"/>
    </source>
</evidence>
<dbReference type="Proteomes" id="UP000077755">
    <property type="component" value="Chromosome 3"/>
</dbReference>
<evidence type="ECO:0000313" key="3">
    <source>
        <dbReference type="EMBL" id="WOG91538.1"/>
    </source>
</evidence>
<dbReference type="Gramene" id="KZN00789">
    <property type="protein sequence ID" value="KZN00789"/>
    <property type="gene ID" value="DCAR_009543"/>
</dbReference>
<feature type="domain" description="Replication protein A 70 kDa DNA-binding subunit B/D first OB fold" evidence="1">
    <location>
        <begin position="2"/>
        <end position="103"/>
    </location>
</feature>
<gene>
    <name evidence="2" type="ORF">DCAR_009543</name>
    <name evidence="3" type="ORF">DCAR_0310787</name>
</gene>
<keyword evidence="4" id="KW-1185">Reference proteome</keyword>
<sequence>MFSLLSTLNTSRTDWRIRVRLSRIWLRTSIDGNVDGYNLIMIDNQSTNVHAYVKAEIWNLFNNYITVGNIYEVSTFYVRMASGRFRRTRSVVSVVFCMQTTVSLFNDSYCDIPRYKFDFLQMEQIIQRVDEDNSD</sequence>
<dbReference type="InterPro" id="IPR012340">
    <property type="entry name" value="NA-bd_OB-fold"/>
</dbReference>
<dbReference type="SUPFAM" id="SSF50249">
    <property type="entry name" value="Nucleic acid-binding proteins"/>
    <property type="match status" value="1"/>
</dbReference>